<dbReference type="OrthoDB" id="9807883at2"/>
<dbReference type="Proteomes" id="UP000281647">
    <property type="component" value="Unassembled WGS sequence"/>
</dbReference>
<evidence type="ECO:0000256" key="1">
    <source>
        <dbReference type="ARBA" id="ARBA00001974"/>
    </source>
</evidence>
<sequence length="581" mass="61615">MFAMNEIGGLGQSIADGLCGDITKDLVAAIVEEAGRFASERIAPHNRKGDEVGARLEGDRVISPPGWKSIYQTWMKAGWNSLSCDPEWGGQGLPLLLQVACTEIWNSASMAFALGPMLTAGAIEAIAAHGSPALKQQYLEKLVSGEWMGTMNLTEPNAGSDLSTTRSSAKQAGDGSYRIKGQKIFITYGEHDLTDNIVHLVLARIAGAPAGTRGISLFLVPKILPDGTRNDVRCGGIEHKLGIHASPTCTMIFGDGEGAVGWLVGEENRGLNCMFTMMNNARLGMGLQGVAIAERAFQQALAYARERRQGYSNGSVDAVPIIQHQDVKRMLLAMKSKIHASRAICYFTAASLDRARVETNGETRSRAAETASLLIPVAKAYGSDVGCEVASLGVQVHGGMGFIEETGAAQHMRDARIAPIYEGTNGIQAIDLVTRKLPVSGAAAVRCLIEDMSSIAEELVTSGHSDLVATGIGLREANANFTSATDFVLNAVARNARQDALAGATPYLALFGHTLGLALLSRMALAAHRQILSGTDNPTKNGRIVLARFFADQVACQAPGLAQAVLRPSTITDHAETALYC</sequence>
<dbReference type="PANTHER" id="PTHR42803">
    <property type="entry name" value="ACYL-COA DEHYDROGENASE"/>
    <property type="match status" value="1"/>
</dbReference>
<evidence type="ECO:0000259" key="10">
    <source>
        <dbReference type="Pfam" id="PF12806"/>
    </source>
</evidence>
<dbReference type="Pfam" id="PF00441">
    <property type="entry name" value="Acyl-CoA_dh_1"/>
    <property type="match status" value="1"/>
</dbReference>
<feature type="domain" description="Acyl-CoA dehydrogenase/oxidase C-terminal" evidence="7">
    <location>
        <begin position="268"/>
        <end position="432"/>
    </location>
</feature>
<dbReference type="Pfam" id="PF12806">
    <property type="entry name" value="Acyl-CoA_dh_C"/>
    <property type="match status" value="1"/>
</dbReference>
<dbReference type="InterPro" id="IPR009100">
    <property type="entry name" value="AcylCoA_DH/oxidase_NM_dom_sf"/>
</dbReference>
<dbReference type="Pfam" id="PF02770">
    <property type="entry name" value="Acyl-CoA_dh_M"/>
    <property type="match status" value="1"/>
</dbReference>
<reference evidence="11 12" key="1">
    <citation type="submission" date="2018-11" db="EMBL/GenBank/DDBJ databases">
        <title>Pseudaminobacter arsenicus sp. nov., an arsenic-resistant bacterium isolated from arsenic-rich aquifers.</title>
        <authorList>
            <person name="Mu Y."/>
        </authorList>
    </citation>
    <scope>NUCLEOTIDE SEQUENCE [LARGE SCALE GENOMIC DNA]</scope>
    <source>
        <strain evidence="11 12">CB3</strain>
    </source>
</reference>
<organism evidence="11 12">
    <name type="scientific">Borborobacter arsenicus</name>
    <dbReference type="NCBI Taxonomy" id="1851146"/>
    <lineage>
        <taxon>Bacteria</taxon>
        <taxon>Pseudomonadati</taxon>
        <taxon>Pseudomonadota</taxon>
        <taxon>Alphaproteobacteria</taxon>
        <taxon>Hyphomicrobiales</taxon>
        <taxon>Phyllobacteriaceae</taxon>
        <taxon>Borborobacter</taxon>
    </lineage>
</organism>
<dbReference type="GO" id="GO:0016627">
    <property type="term" value="F:oxidoreductase activity, acting on the CH-CH group of donors"/>
    <property type="evidence" value="ECO:0007669"/>
    <property type="project" value="InterPro"/>
</dbReference>
<evidence type="ECO:0000313" key="12">
    <source>
        <dbReference type="Proteomes" id="UP000281647"/>
    </source>
</evidence>
<dbReference type="InterPro" id="IPR046373">
    <property type="entry name" value="Acyl-CoA_Oxase/DH_mid-dom_sf"/>
</dbReference>
<dbReference type="InterPro" id="IPR013786">
    <property type="entry name" value="AcylCoA_DH/ox_N"/>
</dbReference>
<evidence type="ECO:0000256" key="5">
    <source>
        <dbReference type="ARBA" id="ARBA00023002"/>
    </source>
</evidence>
<protein>
    <submittedName>
        <fullName evidence="11">Acyl-CoA dehydrogenase</fullName>
    </submittedName>
</protein>
<evidence type="ECO:0000259" key="8">
    <source>
        <dbReference type="Pfam" id="PF02770"/>
    </source>
</evidence>
<dbReference type="PANTHER" id="PTHR42803:SF1">
    <property type="entry name" value="BROAD-SPECIFICITY LINEAR ACYL-COA DEHYDROGENASE FADE5"/>
    <property type="match status" value="1"/>
</dbReference>
<keyword evidence="4 6" id="KW-0274">FAD</keyword>
<dbReference type="InterPro" id="IPR037069">
    <property type="entry name" value="AcylCoA_DH/ox_N_sf"/>
</dbReference>
<dbReference type="RefSeq" id="WP_128626701.1">
    <property type="nucleotide sequence ID" value="NZ_RKST01000007.1"/>
</dbReference>
<comment type="caution">
    <text evidence="11">The sequence shown here is derived from an EMBL/GenBank/DDBJ whole genome shotgun (WGS) entry which is preliminary data.</text>
</comment>
<evidence type="ECO:0000313" key="11">
    <source>
        <dbReference type="EMBL" id="RUM98321.1"/>
    </source>
</evidence>
<comment type="similarity">
    <text evidence="2 6">Belongs to the acyl-CoA dehydrogenase family.</text>
</comment>
<dbReference type="GO" id="GO:0050660">
    <property type="term" value="F:flavin adenine dinucleotide binding"/>
    <property type="evidence" value="ECO:0007669"/>
    <property type="project" value="InterPro"/>
</dbReference>
<keyword evidence="5 6" id="KW-0560">Oxidoreductase</keyword>
<dbReference type="InterPro" id="IPR009075">
    <property type="entry name" value="AcylCo_DH/oxidase_C"/>
</dbReference>
<gene>
    <name evidence="11" type="ORF">EET67_09190</name>
</gene>
<dbReference type="Gene3D" id="1.10.540.10">
    <property type="entry name" value="Acyl-CoA dehydrogenase/oxidase, N-terminal domain"/>
    <property type="match status" value="1"/>
</dbReference>
<dbReference type="InterPro" id="IPR052166">
    <property type="entry name" value="Diverse_Acyl-CoA_DH"/>
</dbReference>
<feature type="domain" description="Acetyl-CoA dehydrogenase-like C-terminal" evidence="10">
    <location>
        <begin position="465"/>
        <end position="567"/>
    </location>
</feature>
<dbReference type="Gene3D" id="2.40.110.10">
    <property type="entry name" value="Butyryl-CoA Dehydrogenase, subunit A, domain 2"/>
    <property type="match status" value="1"/>
</dbReference>
<keyword evidence="12" id="KW-1185">Reference proteome</keyword>
<dbReference type="InterPro" id="IPR006091">
    <property type="entry name" value="Acyl-CoA_Oxase/DH_mid-dom"/>
</dbReference>
<evidence type="ECO:0000256" key="3">
    <source>
        <dbReference type="ARBA" id="ARBA00022630"/>
    </source>
</evidence>
<evidence type="ECO:0000256" key="4">
    <source>
        <dbReference type="ARBA" id="ARBA00022827"/>
    </source>
</evidence>
<feature type="domain" description="Acyl-CoA oxidase/dehydrogenase middle" evidence="8">
    <location>
        <begin position="151"/>
        <end position="254"/>
    </location>
</feature>
<evidence type="ECO:0000259" key="9">
    <source>
        <dbReference type="Pfam" id="PF02771"/>
    </source>
</evidence>
<accession>A0A432V813</accession>
<dbReference type="Gene3D" id="1.20.140.10">
    <property type="entry name" value="Butyryl-CoA Dehydrogenase, subunit A, domain 3"/>
    <property type="match status" value="1"/>
</dbReference>
<evidence type="ECO:0000259" key="7">
    <source>
        <dbReference type="Pfam" id="PF00441"/>
    </source>
</evidence>
<dbReference type="Pfam" id="PF02771">
    <property type="entry name" value="Acyl-CoA_dh_N"/>
    <property type="match status" value="1"/>
</dbReference>
<evidence type="ECO:0000256" key="6">
    <source>
        <dbReference type="RuleBase" id="RU362125"/>
    </source>
</evidence>
<dbReference type="EMBL" id="RKST01000007">
    <property type="protein sequence ID" value="RUM98321.1"/>
    <property type="molecule type" value="Genomic_DNA"/>
</dbReference>
<dbReference type="SUPFAM" id="SSF47203">
    <property type="entry name" value="Acyl-CoA dehydrogenase C-terminal domain-like"/>
    <property type="match status" value="1"/>
</dbReference>
<dbReference type="SUPFAM" id="SSF56645">
    <property type="entry name" value="Acyl-CoA dehydrogenase NM domain-like"/>
    <property type="match status" value="1"/>
</dbReference>
<feature type="domain" description="Acyl-CoA dehydrogenase/oxidase N-terminal" evidence="9">
    <location>
        <begin position="29"/>
        <end position="146"/>
    </location>
</feature>
<comment type="cofactor">
    <cofactor evidence="1 6">
        <name>FAD</name>
        <dbReference type="ChEBI" id="CHEBI:57692"/>
    </cofactor>
</comment>
<evidence type="ECO:0000256" key="2">
    <source>
        <dbReference type="ARBA" id="ARBA00009347"/>
    </source>
</evidence>
<name>A0A432V813_9HYPH</name>
<keyword evidence="3 6" id="KW-0285">Flavoprotein</keyword>
<proteinExistence type="inferred from homology"/>
<dbReference type="InterPro" id="IPR036250">
    <property type="entry name" value="AcylCo_DH-like_C"/>
</dbReference>
<dbReference type="AlphaFoldDB" id="A0A432V813"/>
<dbReference type="InterPro" id="IPR025878">
    <property type="entry name" value="Acyl-CoA_dh-like_C_dom"/>
</dbReference>